<evidence type="ECO:0000256" key="5">
    <source>
        <dbReference type="ARBA" id="ARBA00023002"/>
    </source>
</evidence>
<dbReference type="GO" id="GO:0050660">
    <property type="term" value="F:flavin adenine dinucleotide binding"/>
    <property type="evidence" value="ECO:0007669"/>
    <property type="project" value="InterPro"/>
</dbReference>
<dbReference type="GO" id="GO:0005737">
    <property type="term" value="C:cytoplasm"/>
    <property type="evidence" value="ECO:0007669"/>
    <property type="project" value="UniProtKB-SubCell"/>
</dbReference>
<feature type="domain" description="Acyl-CoA dehydrogenase C-terminal" evidence="16">
    <location>
        <begin position="255"/>
        <end position="386"/>
    </location>
</feature>
<evidence type="ECO:0000313" key="17">
    <source>
        <dbReference type="EMBL" id="SCW66222.1"/>
    </source>
</evidence>
<dbReference type="Gene3D" id="1.10.540.10">
    <property type="entry name" value="Acyl-CoA dehydrogenase/oxidase, N-terminal domain"/>
    <property type="match status" value="1"/>
</dbReference>
<dbReference type="Proteomes" id="UP000242418">
    <property type="component" value="Unassembled WGS sequence"/>
</dbReference>
<dbReference type="GO" id="GO:0006552">
    <property type="term" value="P:L-leucine catabolic process"/>
    <property type="evidence" value="ECO:0007669"/>
    <property type="project" value="TreeGrafter"/>
</dbReference>
<comment type="catalytic activity">
    <reaction evidence="11">
        <text>dibenzothiophene + FMNH2 + O2 = dibenzothiophene 5-oxide + FMN + H2O + H(+)</text>
        <dbReference type="Rhea" id="RHEA:49076"/>
        <dbReference type="ChEBI" id="CHEBI:15377"/>
        <dbReference type="ChEBI" id="CHEBI:15378"/>
        <dbReference type="ChEBI" id="CHEBI:15379"/>
        <dbReference type="ChEBI" id="CHEBI:23681"/>
        <dbReference type="ChEBI" id="CHEBI:23683"/>
        <dbReference type="ChEBI" id="CHEBI:57618"/>
        <dbReference type="ChEBI" id="CHEBI:58210"/>
    </reaction>
</comment>
<proteinExistence type="inferred from homology"/>
<keyword evidence="18" id="KW-1185">Reference proteome</keyword>
<evidence type="ECO:0000256" key="10">
    <source>
        <dbReference type="ARBA" id="ARBA00034345"/>
    </source>
</evidence>
<dbReference type="Pfam" id="PF02770">
    <property type="entry name" value="Acyl-CoA_dh_M"/>
    <property type="match status" value="1"/>
</dbReference>
<comment type="pathway">
    <text evidence="7">Sulfur metabolism; dibenzothiophene degradation.</text>
</comment>
<name>A0AB37Z8Z9_9PSED</name>
<dbReference type="RefSeq" id="WP_090252900.1">
    <property type="nucleotide sequence ID" value="NZ_FMTL01000002.1"/>
</dbReference>
<dbReference type="AlphaFoldDB" id="A0AB37Z8Z9"/>
<evidence type="ECO:0000259" key="14">
    <source>
        <dbReference type="Pfam" id="PF02770"/>
    </source>
</evidence>
<evidence type="ECO:0000256" key="12">
    <source>
        <dbReference type="ARBA" id="ARBA00048445"/>
    </source>
</evidence>
<dbReference type="InterPro" id="IPR009100">
    <property type="entry name" value="AcylCoA_DH/oxidase_NM_dom_sf"/>
</dbReference>
<dbReference type="InterPro" id="IPR013786">
    <property type="entry name" value="AcylCoA_DH/ox_N"/>
</dbReference>
<dbReference type="GO" id="GO:0008470">
    <property type="term" value="F:3-methylbutanoyl-CoA dehydrogenase activity"/>
    <property type="evidence" value="ECO:0007669"/>
    <property type="project" value="TreeGrafter"/>
</dbReference>
<dbReference type="PANTHER" id="PTHR43884:SF12">
    <property type="entry name" value="ISOVALERYL-COA DEHYDROGENASE, MITOCHONDRIAL-RELATED"/>
    <property type="match status" value="1"/>
</dbReference>
<evidence type="ECO:0000256" key="4">
    <source>
        <dbReference type="ARBA" id="ARBA00022741"/>
    </source>
</evidence>
<evidence type="ECO:0000256" key="13">
    <source>
        <dbReference type="ARBA" id="ARBA00049456"/>
    </source>
</evidence>
<evidence type="ECO:0000313" key="18">
    <source>
        <dbReference type="Proteomes" id="UP000242418"/>
    </source>
</evidence>
<dbReference type="PIRSF" id="PIRSF016578">
    <property type="entry name" value="HsaA"/>
    <property type="match status" value="1"/>
</dbReference>
<dbReference type="EMBL" id="FMTL01000002">
    <property type="protein sequence ID" value="SCW66222.1"/>
    <property type="molecule type" value="Genomic_DNA"/>
</dbReference>
<comment type="caution">
    <text evidence="17">The sequence shown here is derived from an EMBL/GenBank/DDBJ whole genome shotgun (WGS) entry which is preliminary data.</text>
</comment>
<dbReference type="SUPFAM" id="SSF56645">
    <property type="entry name" value="Acyl-CoA dehydrogenase NM domain-like"/>
    <property type="match status" value="1"/>
</dbReference>
<evidence type="ECO:0000256" key="2">
    <source>
        <dbReference type="ARBA" id="ARBA00022630"/>
    </source>
</evidence>
<dbReference type="Gene3D" id="2.40.110.10">
    <property type="entry name" value="Butyryl-CoA Dehydrogenase, subunit A, domain 2"/>
    <property type="match status" value="1"/>
</dbReference>
<comment type="catalytic activity">
    <reaction evidence="12">
        <text>dibenzothiophene 5-oxide + FMNH2 + O2 = dibenzothiophene 5,5-dioxide + FMN + H2O + H(+)</text>
        <dbReference type="Rhea" id="RHEA:49080"/>
        <dbReference type="ChEBI" id="CHEBI:15377"/>
        <dbReference type="ChEBI" id="CHEBI:15378"/>
        <dbReference type="ChEBI" id="CHEBI:15379"/>
        <dbReference type="ChEBI" id="CHEBI:23683"/>
        <dbReference type="ChEBI" id="CHEBI:57618"/>
        <dbReference type="ChEBI" id="CHEBI:58210"/>
        <dbReference type="ChEBI" id="CHEBI:90356"/>
    </reaction>
</comment>
<evidence type="ECO:0000256" key="8">
    <source>
        <dbReference type="ARBA" id="ARBA00034317"/>
    </source>
</evidence>
<sequence>MAAELRANSQAFDSTAPLFDPRLFPSDFASRSGKIERLARKLAATAVLRDRQGGSAQAERQLLRDSGLLTLAIPQQFGGQGLVWPEIYQIIRYLAAVDSSLAHLFAFQHLQVATILLFGSPDQQRHWLSRTVHERWFWGNATNGRDTRLKLSRREEHYELNGSKSFCSGALGADALVISAPRSHNPEDRVFIVLPSQREGLAVNDDWDGFGQRQTDSGTVQFDNVFVDSSELLGPSGVSPRTTLRACLSQLILTQLYLGNAQGALDGALRYTREHSRAWPASGVALASDDPFIQQRYGELWLLFRSAQLLADSAAQRLQSAWEKPALTAAERAEVALAISEAKVVSARAALEITSRIFESMGASSTSSKYGFDRFWRNVRVHSLHDPLDYKVRDLGHWLLNGKAPTPSLYG</sequence>
<keyword evidence="5" id="KW-0560">Oxidoreductase</keyword>
<dbReference type="Pfam" id="PF02771">
    <property type="entry name" value="Acyl-CoA_dh_N"/>
    <property type="match status" value="1"/>
</dbReference>
<dbReference type="SUPFAM" id="SSF47203">
    <property type="entry name" value="Acyl-CoA dehydrogenase C-terminal domain-like"/>
    <property type="match status" value="1"/>
</dbReference>
<accession>A0AB37Z8Z9</accession>
<evidence type="ECO:0000259" key="16">
    <source>
        <dbReference type="Pfam" id="PF08028"/>
    </source>
</evidence>
<dbReference type="GO" id="GO:0004497">
    <property type="term" value="F:monooxygenase activity"/>
    <property type="evidence" value="ECO:0007669"/>
    <property type="project" value="UniProtKB-KW"/>
</dbReference>
<feature type="domain" description="Acyl-CoA dehydrogenase/oxidase N-terminal" evidence="15">
    <location>
        <begin position="41"/>
        <end position="132"/>
    </location>
</feature>
<comment type="similarity">
    <text evidence="8">Belongs to the DszC flavin monooxygenase family.</text>
</comment>
<organism evidence="17 18">
    <name type="scientific">Pseudomonas peli</name>
    <dbReference type="NCBI Taxonomy" id="592361"/>
    <lineage>
        <taxon>Bacteria</taxon>
        <taxon>Pseudomonadati</taxon>
        <taxon>Pseudomonadota</taxon>
        <taxon>Gammaproteobacteria</taxon>
        <taxon>Pseudomonadales</taxon>
        <taxon>Pseudomonadaceae</taxon>
        <taxon>Pseudomonas</taxon>
    </lineage>
</organism>
<evidence type="ECO:0000256" key="7">
    <source>
        <dbReference type="ARBA" id="ARBA00034307"/>
    </source>
</evidence>
<comment type="subcellular location">
    <subcellularLocation>
        <location evidence="1">Cytoplasm</location>
    </subcellularLocation>
</comment>
<evidence type="ECO:0000256" key="3">
    <source>
        <dbReference type="ARBA" id="ARBA00022643"/>
    </source>
</evidence>
<reference evidence="17 18" key="1">
    <citation type="submission" date="2016-10" db="EMBL/GenBank/DDBJ databases">
        <authorList>
            <person name="Varghese N."/>
            <person name="Submissions S."/>
        </authorList>
    </citation>
    <scope>NUCLEOTIDE SEQUENCE [LARGE SCALE GENOMIC DNA]</scope>
    <source>
        <strain evidence="17 18">DSM 17833</strain>
    </source>
</reference>
<dbReference type="EC" id="1.14.14.21" evidence="9"/>
<keyword evidence="2" id="KW-0285">Flavoprotein</keyword>
<evidence type="ECO:0000256" key="6">
    <source>
        <dbReference type="ARBA" id="ARBA00023033"/>
    </source>
</evidence>
<dbReference type="InterPro" id="IPR046373">
    <property type="entry name" value="Acyl-CoA_Oxase/DH_mid-dom_sf"/>
</dbReference>
<keyword evidence="4" id="KW-0547">Nucleotide-binding</keyword>
<evidence type="ECO:0000256" key="11">
    <source>
        <dbReference type="ARBA" id="ARBA00047859"/>
    </source>
</evidence>
<evidence type="ECO:0000256" key="1">
    <source>
        <dbReference type="ARBA" id="ARBA00004496"/>
    </source>
</evidence>
<comment type="catalytic activity">
    <reaction evidence="13">
        <text>dibenzothiophene + 2 FMNH2 + 2 O2 = dibenzothiophene 5,5-dioxide + 2 FMN + 2 H2O + 2 H(+)</text>
        <dbReference type="Rhea" id="RHEA:49072"/>
        <dbReference type="ChEBI" id="CHEBI:15377"/>
        <dbReference type="ChEBI" id="CHEBI:15378"/>
        <dbReference type="ChEBI" id="CHEBI:15379"/>
        <dbReference type="ChEBI" id="CHEBI:23681"/>
        <dbReference type="ChEBI" id="CHEBI:57618"/>
        <dbReference type="ChEBI" id="CHEBI:58210"/>
        <dbReference type="ChEBI" id="CHEBI:90356"/>
        <dbReference type="EC" id="1.14.14.21"/>
    </reaction>
</comment>
<dbReference type="InterPro" id="IPR037069">
    <property type="entry name" value="AcylCoA_DH/ox_N_sf"/>
</dbReference>
<gene>
    <name evidence="17" type="ORF">SAMN05216370_2592</name>
</gene>
<protein>
    <recommendedName>
        <fullName evidence="10">Dibenzothiophene monooxygenase</fullName>
        <ecNumber evidence="9">1.14.14.21</ecNumber>
    </recommendedName>
</protein>
<dbReference type="InterPro" id="IPR013107">
    <property type="entry name" value="Acyl-CoA_DH_C"/>
</dbReference>
<feature type="domain" description="Acyl-CoA oxidase/dehydrogenase middle" evidence="14">
    <location>
        <begin position="147"/>
        <end position="225"/>
    </location>
</feature>
<dbReference type="InterPro" id="IPR006091">
    <property type="entry name" value="Acyl-CoA_Oxase/DH_mid-dom"/>
</dbReference>
<keyword evidence="3" id="KW-0288">FMN</keyword>
<dbReference type="InterPro" id="IPR036250">
    <property type="entry name" value="AcylCo_DH-like_C"/>
</dbReference>
<evidence type="ECO:0000259" key="15">
    <source>
        <dbReference type="Pfam" id="PF02771"/>
    </source>
</evidence>
<dbReference type="Pfam" id="PF08028">
    <property type="entry name" value="Acyl-CoA_dh_2"/>
    <property type="match status" value="1"/>
</dbReference>
<keyword evidence="6" id="KW-0503">Monooxygenase</keyword>
<dbReference type="Gene3D" id="1.20.140.10">
    <property type="entry name" value="Butyryl-CoA Dehydrogenase, subunit A, domain 3"/>
    <property type="match status" value="1"/>
</dbReference>
<evidence type="ECO:0000256" key="9">
    <source>
        <dbReference type="ARBA" id="ARBA00034328"/>
    </source>
</evidence>
<dbReference type="PANTHER" id="PTHR43884">
    <property type="entry name" value="ACYL-COA DEHYDROGENASE"/>
    <property type="match status" value="1"/>
</dbReference>